<dbReference type="PANTHER" id="PTHR36114:SF8">
    <property type="entry name" value="CUPIN TYPE-1 DOMAIN-CONTAINING PROTEIN"/>
    <property type="match status" value="1"/>
</dbReference>
<organism evidence="2 3">
    <name type="scientific">Lysobacter niastensis</name>
    <dbReference type="NCBI Taxonomy" id="380629"/>
    <lineage>
        <taxon>Bacteria</taxon>
        <taxon>Pseudomonadati</taxon>
        <taxon>Pseudomonadota</taxon>
        <taxon>Gammaproteobacteria</taxon>
        <taxon>Lysobacterales</taxon>
        <taxon>Lysobacteraceae</taxon>
        <taxon>Lysobacter</taxon>
    </lineage>
</organism>
<dbReference type="InterPro" id="IPR013096">
    <property type="entry name" value="Cupin_2"/>
</dbReference>
<proteinExistence type="predicted"/>
<dbReference type="RefSeq" id="WP_194932700.1">
    <property type="nucleotide sequence ID" value="NZ_JADLZT010000014.1"/>
</dbReference>
<dbReference type="Gene3D" id="2.60.120.10">
    <property type="entry name" value="Jelly Rolls"/>
    <property type="match status" value="1"/>
</dbReference>
<dbReference type="InterPro" id="IPR011051">
    <property type="entry name" value="RmlC_Cupin_sf"/>
</dbReference>
<evidence type="ECO:0000259" key="1">
    <source>
        <dbReference type="Pfam" id="PF07883"/>
    </source>
</evidence>
<evidence type="ECO:0000313" key="3">
    <source>
        <dbReference type="Proteomes" id="UP001429984"/>
    </source>
</evidence>
<sequence length="126" mass="13778">MKEAIRRIAPDAEYHTDELCHINELSNTADDPELSIARARVAPGIVTRWHRLIGTTERYVIVEGQGRVEVGGLAPQDVGPGDAVIIPPMCPQRIANTGSGDLVFLALCTPRFMPEAYEDIEHEMGG</sequence>
<dbReference type="EMBL" id="JADLZT010000014">
    <property type="protein sequence ID" value="MBF6026095.1"/>
    <property type="molecule type" value="Genomic_DNA"/>
</dbReference>
<evidence type="ECO:0000313" key="2">
    <source>
        <dbReference type="EMBL" id="MBF6026095.1"/>
    </source>
</evidence>
<dbReference type="Proteomes" id="UP001429984">
    <property type="component" value="Unassembled WGS sequence"/>
</dbReference>
<dbReference type="Pfam" id="PF07883">
    <property type="entry name" value="Cupin_2"/>
    <property type="match status" value="1"/>
</dbReference>
<keyword evidence="3" id="KW-1185">Reference proteome</keyword>
<dbReference type="InterPro" id="IPR052044">
    <property type="entry name" value="PKS_Associated_Protein"/>
</dbReference>
<comment type="caution">
    <text evidence="2">The sequence shown here is derived from an EMBL/GenBank/DDBJ whole genome shotgun (WGS) entry which is preliminary data.</text>
</comment>
<name>A0ABS0BAS6_9GAMM</name>
<feature type="domain" description="Cupin type-2" evidence="1">
    <location>
        <begin position="39"/>
        <end position="107"/>
    </location>
</feature>
<reference evidence="2 3" key="1">
    <citation type="submission" date="2020-11" db="EMBL/GenBank/DDBJ databases">
        <title>Draft Genome Sequence and Secondary Metabolite Biosynthetic Potential of the Lysobacter niastensis Type strain DSM 18481.</title>
        <authorList>
            <person name="Turrini P."/>
            <person name="Artuso I."/>
            <person name="Tescari M."/>
            <person name="Lugli G.A."/>
            <person name="Frangipani E."/>
            <person name="Ventura M."/>
            <person name="Visca P."/>
        </authorList>
    </citation>
    <scope>NUCLEOTIDE SEQUENCE [LARGE SCALE GENOMIC DNA]</scope>
    <source>
        <strain evidence="2 3">DSM 18481</strain>
    </source>
</reference>
<gene>
    <name evidence="2" type="ORF">IU514_18855</name>
</gene>
<accession>A0ABS0BAS6</accession>
<dbReference type="InterPro" id="IPR014710">
    <property type="entry name" value="RmlC-like_jellyroll"/>
</dbReference>
<dbReference type="CDD" id="cd02214">
    <property type="entry name" value="cupin_MJ1618"/>
    <property type="match status" value="1"/>
</dbReference>
<dbReference type="PANTHER" id="PTHR36114">
    <property type="entry name" value="16.7 KDA PROTEIN IN WHIE LOCUS"/>
    <property type="match status" value="1"/>
</dbReference>
<protein>
    <submittedName>
        <fullName evidence="2">Cupin domain-containing protein</fullName>
    </submittedName>
</protein>
<dbReference type="SUPFAM" id="SSF51182">
    <property type="entry name" value="RmlC-like cupins"/>
    <property type="match status" value="1"/>
</dbReference>